<accession>A0AAE0M6L6</accession>
<evidence type="ECO:0000313" key="3">
    <source>
        <dbReference type="Proteomes" id="UP001286456"/>
    </source>
</evidence>
<proteinExistence type="predicted"/>
<organism evidence="2 3">
    <name type="scientific">Cercophora scortea</name>
    <dbReference type="NCBI Taxonomy" id="314031"/>
    <lineage>
        <taxon>Eukaryota</taxon>
        <taxon>Fungi</taxon>
        <taxon>Dikarya</taxon>
        <taxon>Ascomycota</taxon>
        <taxon>Pezizomycotina</taxon>
        <taxon>Sordariomycetes</taxon>
        <taxon>Sordariomycetidae</taxon>
        <taxon>Sordariales</taxon>
        <taxon>Lasiosphaeriaceae</taxon>
        <taxon>Cercophora</taxon>
    </lineage>
</organism>
<evidence type="ECO:0000256" key="1">
    <source>
        <dbReference type="SAM" id="Phobius"/>
    </source>
</evidence>
<sequence length="221" mass="23996">MYYRTNNLEWKMTHVLCIFAHLGLIIAAAIAYVYNNMAEETAHRAAAAAAAADWAAKFKFASTDMMTADAHQLHLYNTALRNGGFINPGSFDLSSIQTLTMSCLVLAASWASFPTKHGILGLVTNVGLFVTLLAVEPTKVTLTEGEQHWRRQMVTVFSCVLNIVLLGAGVGLAGAIVIRVTAHSKSLITPLAWLLIQAPLSLTTALYDVVKNHREGKDLLD</sequence>
<name>A0AAE0M6L6_9PEZI</name>
<reference evidence="2" key="2">
    <citation type="submission" date="2023-06" db="EMBL/GenBank/DDBJ databases">
        <authorList>
            <consortium name="Lawrence Berkeley National Laboratory"/>
            <person name="Haridas S."/>
            <person name="Hensen N."/>
            <person name="Bonometti L."/>
            <person name="Westerberg I."/>
            <person name="Brannstrom I.O."/>
            <person name="Guillou S."/>
            <person name="Cros-Aarteil S."/>
            <person name="Calhoun S."/>
            <person name="Kuo A."/>
            <person name="Mondo S."/>
            <person name="Pangilinan J."/>
            <person name="Riley R."/>
            <person name="Labutti K."/>
            <person name="Andreopoulos B."/>
            <person name="Lipzen A."/>
            <person name="Chen C."/>
            <person name="Yanf M."/>
            <person name="Daum C."/>
            <person name="Ng V."/>
            <person name="Clum A."/>
            <person name="Steindorff A."/>
            <person name="Ohm R."/>
            <person name="Martin F."/>
            <person name="Silar P."/>
            <person name="Natvig D."/>
            <person name="Lalanne C."/>
            <person name="Gautier V."/>
            <person name="Ament-Velasquez S.L."/>
            <person name="Kruys A."/>
            <person name="Hutchinson M.I."/>
            <person name="Powell A.J."/>
            <person name="Barry K."/>
            <person name="Miller A.N."/>
            <person name="Grigoriev I.V."/>
            <person name="Debuchy R."/>
            <person name="Gladieux P."/>
            <person name="Thoren M.H."/>
            <person name="Johannesson H."/>
        </authorList>
    </citation>
    <scope>NUCLEOTIDE SEQUENCE</scope>
    <source>
        <strain evidence="2">SMH4131-1</strain>
    </source>
</reference>
<dbReference type="EMBL" id="JAUEPO010000005">
    <property type="protein sequence ID" value="KAK3321242.1"/>
    <property type="molecule type" value="Genomic_DNA"/>
</dbReference>
<keyword evidence="1" id="KW-0812">Transmembrane</keyword>
<feature type="transmembrane region" description="Helical" evidence="1">
    <location>
        <begin position="190"/>
        <end position="210"/>
    </location>
</feature>
<feature type="transmembrane region" description="Helical" evidence="1">
    <location>
        <begin position="12"/>
        <end position="34"/>
    </location>
</feature>
<reference evidence="2" key="1">
    <citation type="journal article" date="2023" name="Mol. Phylogenet. Evol.">
        <title>Genome-scale phylogeny and comparative genomics of the fungal order Sordariales.</title>
        <authorList>
            <person name="Hensen N."/>
            <person name="Bonometti L."/>
            <person name="Westerberg I."/>
            <person name="Brannstrom I.O."/>
            <person name="Guillou S."/>
            <person name="Cros-Aarteil S."/>
            <person name="Calhoun S."/>
            <person name="Haridas S."/>
            <person name="Kuo A."/>
            <person name="Mondo S."/>
            <person name="Pangilinan J."/>
            <person name="Riley R."/>
            <person name="LaButti K."/>
            <person name="Andreopoulos B."/>
            <person name="Lipzen A."/>
            <person name="Chen C."/>
            <person name="Yan M."/>
            <person name="Daum C."/>
            <person name="Ng V."/>
            <person name="Clum A."/>
            <person name="Steindorff A."/>
            <person name="Ohm R.A."/>
            <person name="Martin F."/>
            <person name="Silar P."/>
            <person name="Natvig D.O."/>
            <person name="Lalanne C."/>
            <person name="Gautier V."/>
            <person name="Ament-Velasquez S.L."/>
            <person name="Kruys A."/>
            <person name="Hutchinson M.I."/>
            <person name="Powell A.J."/>
            <person name="Barry K."/>
            <person name="Miller A.N."/>
            <person name="Grigoriev I.V."/>
            <person name="Debuchy R."/>
            <person name="Gladieux P."/>
            <person name="Hiltunen Thoren M."/>
            <person name="Johannesson H."/>
        </authorList>
    </citation>
    <scope>NUCLEOTIDE SEQUENCE</scope>
    <source>
        <strain evidence="2">SMH4131-1</strain>
    </source>
</reference>
<comment type="caution">
    <text evidence="2">The sequence shown here is derived from an EMBL/GenBank/DDBJ whole genome shotgun (WGS) entry which is preliminary data.</text>
</comment>
<dbReference type="Proteomes" id="UP001286456">
    <property type="component" value="Unassembled WGS sequence"/>
</dbReference>
<feature type="transmembrane region" description="Helical" evidence="1">
    <location>
        <begin position="156"/>
        <end position="178"/>
    </location>
</feature>
<dbReference type="AlphaFoldDB" id="A0AAE0M6L6"/>
<feature type="transmembrane region" description="Helical" evidence="1">
    <location>
        <begin position="117"/>
        <end position="135"/>
    </location>
</feature>
<evidence type="ECO:0000313" key="2">
    <source>
        <dbReference type="EMBL" id="KAK3321242.1"/>
    </source>
</evidence>
<keyword evidence="1" id="KW-0472">Membrane</keyword>
<keyword evidence="1" id="KW-1133">Transmembrane helix</keyword>
<keyword evidence="3" id="KW-1185">Reference proteome</keyword>
<gene>
    <name evidence="2" type="ORF">B0T19DRAFT_466523</name>
</gene>
<protein>
    <submittedName>
        <fullName evidence="2">Uncharacterized protein</fullName>
    </submittedName>
</protein>